<keyword evidence="2" id="KW-1185">Reference proteome</keyword>
<evidence type="ECO:0000313" key="2">
    <source>
        <dbReference type="Proteomes" id="UP000789901"/>
    </source>
</evidence>
<accession>A0ABN7WQW1</accession>
<protein>
    <submittedName>
        <fullName evidence="1">30874_t:CDS:1</fullName>
    </submittedName>
</protein>
<organism evidence="1 2">
    <name type="scientific">Gigaspora margarita</name>
    <dbReference type="NCBI Taxonomy" id="4874"/>
    <lineage>
        <taxon>Eukaryota</taxon>
        <taxon>Fungi</taxon>
        <taxon>Fungi incertae sedis</taxon>
        <taxon>Mucoromycota</taxon>
        <taxon>Glomeromycotina</taxon>
        <taxon>Glomeromycetes</taxon>
        <taxon>Diversisporales</taxon>
        <taxon>Gigasporaceae</taxon>
        <taxon>Gigaspora</taxon>
    </lineage>
</organism>
<proteinExistence type="predicted"/>
<sequence>DYPYMINNEYNSSTEYERHCVSWRSVAILLFKNNSESELKAMNGREITVSKRLKKMRTNKRTFYY</sequence>
<dbReference type="EMBL" id="CAJVQB010058342">
    <property type="protein sequence ID" value="CAG8838546.1"/>
    <property type="molecule type" value="Genomic_DNA"/>
</dbReference>
<feature type="non-terminal residue" evidence="1">
    <location>
        <position position="1"/>
    </location>
</feature>
<name>A0ABN7WQW1_GIGMA</name>
<dbReference type="Proteomes" id="UP000789901">
    <property type="component" value="Unassembled WGS sequence"/>
</dbReference>
<gene>
    <name evidence="1" type="ORF">GMARGA_LOCUS34029</name>
</gene>
<evidence type="ECO:0000313" key="1">
    <source>
        <dbReference type="EMBL" id="CAG8838546.1"/>
    </source>
</evidence>
<reference evidence="1 2" key="1">
    <citation type="submission" date="2021-06" db="EMBL/GenBank/DDBJ databases">
        <authorList>
            <person name="Kallberg Y."/>
            <person name="Tangrot J."/>
            <person name="Rosling A."/>
        </authorList>
    </citation>
    <scope>NUCLEOTIDE SEQUENCE [LARGE SCALE GENOMIC DNA]</scope>
    <source>
        <strain evidence="1 2">120-4 pot B 10/14</strain>
    </source>
</reference>
<comment type="caution">
    <text evidence="1">The sequence shown here is derived from an EMBL/GenBank/DDBJ whole genome shotgun (WGS) entry which is preliminary data.</text>
</comment>